<protein>
    <submittedName>
        <fullName evidence="1">Uncharacterized protein</fullName>
    </submittedName>
</protein>
<keyword evidence="2" id="KW-1185">Reference proteome</keyword>
<dbReference type="InterPro" id="IPR023199">
    <property type="entry name" value="GriE/MELC1_sf"/>
</dbReference>
<evidence type="ECO:0000313" key="1">
    <source>
        <dbReference type="EMBL" id="GGJ95665.1"/>
    </source>
</evidence>
<dbReference type="InterPro" id="IPR010928">
    <property type="entry name" value="MelC1"/>
</dbReference>
<dbReference type="Pfam" id="PF06236">
    <property type="entry name" value="MelC1"/>
    <property type="match status" value="1"/>
</dbReference>
<gene>
    <name evidence="1" type="ORF">GCM10010123_26920</name>
</gene>
<reference evidence="1" key="2">
    <citation type="submission" date="2020-09" db="EMBL/GenBank/DDBJ databases">
        <authorList>
            <person name="Sun Q."/>
            <person name="Ohkuma M."/>
        </authorList>
    </citation>
    <scope>NUCLEOTIDE SEQUENCE</scope>
    <source>
        <strain evidence="1">JCM 3090</strain>
    </source>
</reference>
<dbReference type="GO" id="GO:0005507">
    <property type="term" value="F:copper ion binding"/>
    <property type="evidence" value="ECO:0007669"/>
    <property type="project" value="InterPro"/>
</dbReference>
<dbReference type="EMBL" id="BMQB01000005">
    <property type="protein sequence ID" value="GGJ95665.1"/>
    <property type="molecule type" value="Genomic_DNA"/>
</dbReference>
<organism evidence="1 2">
    <name type="scientific">Pilimelia anulata</name>
    <dbReference type="NCBI Taxonomy" id="53371"/>
    <lineage>
        <taxon>Bacteria</taxon>
        <taxon>Bacillati</taxon>
        <taxon>Actinomycetota</taxon>
        <taxon>Actinomycetes</taxon>
        <taxon>Micromonosporales</taxon>
        <taxon>Micromonosporaceae</taxon>
        <taxon>Pilimelia</taxon>
    </lineage>
</organism>
<dbReference type="GO" id="GO:0042438">
    <property type="term" value="P:melanin biosynthetic process"/>
    <property type="evidence" value="ECO:0007669"/>
    <property type="project" value="InterPro"/>
</dbReference>
<dbReference type="AlphaFoldDB" id="A0A8J3B4U1"/>
<reference evidence="1" key="1">
    <citation type="journal article" date="2014" name="Int. J. Syst. Evol. Microbiol.">
        <title>Complete genome sequence of Corynebacterium casei LMG S-19264T (=DSM 44701T), isolated from a smear-ripened cheese.</title>
        <authorList>
            <consortium name="US DOE Joint Genome Institute (JGI-PGF)"/>
            <person name="Walter F."/>
            <person name="Albersmeier A."/>
            <person name="Kalinowski J."/>
            <person name="Ruckert C."/>
        </authorList>
    </citation>
    <scope>NUCLEOTIDE SEQUENCE</scope>
    <source>
        <strain evidence="1">JCM 3090</strain>
    </source>
</reference>
<accession>A0A8J3B4U1</accession>
<name>A0A8J3B4U1_9ACTN</name>
<dbReference type="Gene3D" id="3.30.1880.10">
    <property type="entry name" value="protein ne1242 domain like"/>
    <property type="match status" value="1"/>
</dbReference>
<proteinExistence type="predicted"/>
<comment type="caution">
    <text evidence="1">The sequence shown here is derived from an EMBL/GenBank/DDBJ whole genome shotgun (WGS) entry which is preliminary data.</text>
</comment>
<sequence length="125" mass="13341">MLRYGVAGALTVGTGTFGLERATRGEAATIRLPDLRAAGLRAVTGEVSRLLGRVLVVARYADAVGRTLEKAFIDGVELHLMPYVKGGWVSSVCHYDPRPTVTAAARLAVERLDGLPLLPLPAHEH</sequence>
<evidence type="ECO:0000313" key="2">
    <source>
        <dbReference type="Proteomes" id="UP000649739"/>
    </source>
</evidence>
<dbReference type="Proteomes" id="UP000649739">
    <property type="component" value="Unassembled WGS sequence"/>
</dbReference>